<evidence type="ECO:0000313" key="3">
    <source>
        <dbReference type="Proteomes" id="UP000584642"/>
    </source>
</evidence>
<keyword evidence="3" id="KW-1185">Reference proteome</keyword>
<comment type="caution">
    <text evidence="2">The sequence shown here is derived from an EMBL/GenBank/DDBJ whole genome shotgun (WGS) entry which is preliminary data.</text>
</comment>
<dbReference type="Proteomes" id="UP000584642">
    <property type="component" value="Unassembled WGS sequence"/>
</dbReference>
<feature type="region of interest" description="Disordered" evidence="1">
    <location>
        <begin position="1"/>
        <end position="21"/>
    </location>
</feature>
<protein>
    <recommendedName>
        <fullName evidence="4">DUF4351 domain-containing protein</fullName>
    </recommendedName>
</protein>
<name>A0ABX2TMH2_9PROT</name>
<accession>A0ABX2TMH2</accession>
<dbReference type="PANTHER" id="PTHR34613">
    <property type="entry name" value="SLL0800 PROTEIN"/>
    <property type="match status" value="1"/>
</dbReference>
<organism evidence="2 3">
    <name type="scientific">Azospirillum oleiclasticum</name>
    <dbReference type="NCBI Taxonomy" id="2735135"/>
    <lineage>
        <taxon>Bacteria</taxon>
        <taxon>Pseudomonadati</taxon>
        <taxon>Pseudomonadota</taxon>
        <taxon>Alphaproteobacteria</taxon>
        <taxon>Rhodospirillales</taxon>
        <taxon>Azospirillaceae</taxon>
        <taxon>Azospirillum</taxon>
    </lineage>
</organism>
<sequence>MTRAKPKKRSKPAGTASKTEDLRRRFDEPLKRLTWHSSVLLGQLGIQAAVVERLNGDFAEVEGRRADLVARLRGDALLHVEFQSTREADMAWRMVNYRRLIRQQIDATSPLYQVVLFVGDEDIAGWSMKVDDNPLQFECELRDIRDMDPDTFLESSSFDDNVLSVLCRGGGDPQRIRRLVGSLGRLQGNARADAIAKLGVLSGLRNLAETVMKEAPMPMVQELKENPFFKGVYLEGELDGERKRLAKVLQAVPYKVPDEVYEMLVDADEDTLDRITTAVVQARSDVELLEVLDIPVVRHSPP</sequence>
<evidence type="ECO:0008006" key="4">
    <source>
        <dbReference type="Google" id="ProtNLM"/>
    </source>
</evidence>
<dbReference type="RefSeq" id="WP_180286952.1">
    <property type="nucleotide sequence ID" value="NZ_JABFDB010000065.1"/>
</dbReference>
<proteinExistence type="predicted"/>
<reference evidence="2 3" key="1">
    <citation type="submission" date="2020-05" db="EMBL/GenBank/DDBJ databases">
        <title>Azospirillum oleiclasticum sp. nov, a nitrogen-fixing and heavy crude oil-emulsifying bacterium isolated from the crude oil of Yumen Oilfield.</title>
        <authorList>
            <person name="Wu D."/>
            <person name="Cai M."/>
            <person name="Zhang X."/>
        </authorList>
    </citation>
    <scope>NUCLEOTIDE SEQUENCE [LARGE SCALE GENOMIC DNA]</scope>
    <source>
        <strain evidence="2 3">ROY-1-1-2</strain>
    </source>
</reference>
<evidence type="ECO:0000313" key="2">
    <source>
        <dbReference type="EMBL" id="NYZ25180.1"/>
    </source>
</evidence>
<dbReference type="PANTHER" id="PTHR34613:SF1">
    <property type="entry name" value="SLL6017 PROTEIN"/>
    <property type="match status" value="1"/>
</dbReference>
<gene>
    <name evidence="2" type="ORF">HND93_36245</name>
</gene>
<evidence type="ECO:0000256" key="1">
    <source>
        <dbReference type="SAM" id="MobiDB-lite"/>
    </source>
</evidence>
<dbReference type="EMBL" id="JABFDB010000065">
    <property type="protein sequence ID" value="NYZ25180.1"/>
    <property type="molecule type" value="Genomic_DNA"/>
</dbReference>
<feature type="compositionally biased region" description="Basic residues" evidence="1">
    <location>
        <begin position="1"/>
        <end position="11"/>
    </location>
</feature>